<dbReference type="InterPro" id="IPR045130">
    <property type="entry name" value="OFUT2-like"/>
</dbReference>
<accession>A0A9P6JC47</accession>
<dbReference type="Gene3D" id="3.40.50.11350">
    <property type="match status" value="1"/>
</dbReference>
<evidence type="ECO:0000256" key="2">
    <source>
        <dbReference type="ARBA" id="ARBA00004922"/>
    </source>
</evidence>
<keyword evidence="4" id="KW-0256">Endoplasmic reticulum</keyword>
<organism evidence="10 11">
    <name type="scientific">Mortierella alpina</name>
    <name type="common">Oleaginous fungus</name>
    <name type="synonym">Mortierella renispora</name>
    <dbReference type="NCBI Taxonomy" id="64518"/>
    <lineage>
        <taxon>Eukaryota</taxon>
        <taxon>Fungi</taxon>
        <taxon>Fungi incertae sedis</taxon>
        <taxon>Mucoromycota</taxon>
        <taxon>Mortierellomycotina</taxon>
        <taxon>Mortierellomycetes</taxon>
        <taxon>Mortierellales</taxon>
        <taxon>Mortierellaceae</taxon>
        <taxon>Mortierella</taxon>
    </lineage>
</organism>
<sequence length="438" mass="48753">MTFTTSTLGAATTRNYLLLDLTSHEQFSTPVNLPYAGLTNQFIGIQHAAWLALHLNRTLILPPITSNKHDHQFTFQKWSTYFDIPRFEQLTGLQVKEWPDLKHLTEAEMAVGIERARQSHPKPPLLAEWNSLAENITCQVTKDFNTLEGVARIFAHLFLLRVSFVDPPPPSPLSHPTPMPESMVSLCDIRERYQNSPERSLYFSHTFGLKGSSLIRPFDDIGRHIYFRPEIVDRARQMVQAFAETAQPSPTSPPPSPSSSSFSSSSSPASSASSASSAAAPAAPAAAPSPSKNTAPRPYIAIHLRRDDIINKCIDRKTHTVHTPIQHCMPSMDQYAAMVAKARQRLQLRTSLEPLVIVMTDTTSEQDLKAIDAYGWHRMDHDQQPDSPTRQLGVFGPAMVDAAILAYADELIGTQVSTMSAIAQARRRSWFGQDTLYP</sequence>
<evidence type="ECO:0000256" key="1">
    <source>
        <dbReference type="ARBA" id="ARBA00004240"/>
    </source>
</evidence>
<evidence type="ECO:0000313" key="11">
    <source>
        <dbReference type="Proteomes" id="UP000738359"/>
    </source>
</evidence>
<dbReference type="PANTHER" id="PTHR13398:SF0">
    <property type="entry name" value="GDP-FUCOSE PROTEIN O-FUCOSYLTRANSFERASE 2"/>
    <property type="match status" value="1"/>
</dbReference>
<comment type="similarity">
    <text evidence="7">Belongs to the glycosyltransferase 68 family.</text>
</comment>
<evidence type="ECO:0000256" key="5">
    <source>
        <dbReference type="ARBA" id="ARBA00023253"/>
    </source>
</evidence>
<dbReference type="CDD" id="cd11296">
    <property type="entry name" value="O-FucT_like"/>
    <property type="match status" value="1"/>
</dbReference>
<feature type="region of interest" description="Disordered" evidence="9">
    <location>
        <begin position="243"/>
        <end position="275"/>
    </location>
</feature>
<evidence type="ECO:0000313" key="10">
    <source>
        <dbReference type="EMBL" id="KAF9966691.1"/>
    </source>
</evidence>
<dbReference type="Pfam" id="PF10250">
    <property type="entry name" value="O-FucT"/>
    <property type="match status" value="1"/>
</dbReference>
<dbReference type="GO" id="GO:0006004">
    <property type="term" value="P:fucose metabolic process"/>
    <property type="evidence" value="ECO:0007669"/>
    <property type="project" value="UniProtKB-KW"/>
</dbReference>
<dbReference type="GO" id="GO:0046922">
    <property type="term" value="F:peptide-O-fucosyltransferase activity"/>
    <property type="evidence" value="ECO:0007669"/>
    <property type="project" value="InterPro"/>
</dbReference>
<keyword evidence="6" id="KW-0119">Carbohydrate metabolism</keyword>
<keyword evidence="3" id="KW-0808">Transferase</keyword>
<dbReference type="AlphaFoldDB" id="A0A9P6JC47"/>
<dbReference type="PANTHER" id="PTHR13398">
    <property type="entry name" value="GDP-FUCOSE PROTEIN O-FUCOSYLTRANSFERASE 2"/>
    <property type="match status" value="1"/>
</dbReference>
<dbReference type="InterPro" id="IPR019378">
    <property type="entry name" value="GDP-Fuc_O-FucTrfase"/>
</dbReference>
<protein>
    <recommendedName>
        <fullName evidence="8">GDP-fucose protein O-fucosyltransferase 2</fullName>
    </recommendedName>
</protein>
<evidence type="ECO:0000256" key="9">
    <source>
        <dbReference type="SAM" id="MobiDB-lite"/>
    </source>
</evidence>
<feature type="compositionally biased region" description="Low complexity" evidence="9">
    <location>
        <begin position="258"/>
        <end position="275"/>
    </location>
</feature>
<comment type="caution">
    <text evidence="10">The sequence shown here is derived from an EMBL/GenBank/DDBJ whole genome shotgun (WGS) entry which is preliminary data.</text>
</comment>
<comment type="subcellular location">
    <subcellularLocation>
        <location evidence="1">Endoplasmic reticulum</location>
    </subcellularLocation>
</comment>
<dbReference type="GO" id="GO:0005783">
    <property type="term" value="C:endoplasmic reticulum"/>
    <property type="evidence" value="ECO:0007669"/>
    <property type="project" value="UniProtKB-SubCell"/>
</dbReference>
<dbReference type="OrthoDB" id="423313at2759"/>
<proteinExistence type="inferred from homology"/>
<keyword evidence="5" id="KW-0294">Fucose metabolism</keyword>
<dbReference type="EMBL" id="JAAAHY010000136">
    <property type="protein sequence ID" value="KAF9966691.1"/>
    <property type="molecule type" value="Genomic_DNA"/>
</dbReference>
<reference evidence="10" key="1">
    <citation type="journal article" date="2020" name="Fungal Divers.">
        <title>Resolving the Mortierellaceae phylogeny through synthesis of multi-gene phylogenetics and phylogenomics.</title>
        <authorList>
            <person name="Vandepol N."/>
            <person name="Liber J."/>
            <person name="Desiro A."/>
            <person name="Na H."/>
            <person name="Kennedy M."/>
            <person name="Barry K."/>
            <person name="Grigoriev I.V."/>
            <person name="Miller A.N."/>
            <person name="O'Donnell K."/>
            <person name="Stajich J.E."/>
            <person name="Bonito G."/>
        </authorList>
    </citation>
    <scope>NUCLEOTIDE SEQUENCE</scope>
    <source>
        <strain evidence="10">CK1249</strain>
    </source>
</reference>
<keyword evidence="11" id="KW-1185">Reference proteome</keyword>
<evidence type="ECO:0000256" key="4">
    <source>
        <dbReference type="ARBA" id="ARBA00022824"/>
    </source>
</evidence>
<evidence type="ECO:0000256" key="7">
    <source>
        <dbReference type="ARBA" id="ARBA00025803"/>
    </source>
</evidence>
<dbReference type="Proteomes" id="UP000738359">
    <property type="component" value="Unassembled WGS sequence"/>
</dbReference>
<name>A0A9P6JC47_MORAP</name>
<evidence type="ECO:0000256" key="8">
    <source>
        <dbReference type="ARBA" id="ARBA00026232"/>
    </source>
</evidence>
<evidence type="ECO:0000256" key="6">
    <source>
        <dbReference type="ARBA" id="ARBA00023277"/>
    </source>
</evidence>
<comment type="pathway">
    <text evidence="2">Protein modification; protein glycosylation.</text>
</comment>
<evidence type="ECO:0000256" key="3">
    <source>
        <dbReference type="ARBA" id="ARBA00022679"/>
    </source>
</evidence>
<gene>
    <name evidence="10" type="ORF">BGZ70_001590</name>
</gene>